<dbReference type="RefSeq" id="WP_010076588.1">
    <property type="nucleotide sequence ID" value="NC_014393.1"/>
</dbReference>
<proteinExistence type="predicted"/>
<dbReference type="Proteomes" id="UP000002730">
    <property type="component" value="Chromosome"/>
</dbReference>
<feature type="transmembrane region" description="Helical" evidence="1">
    <location>
        <begin position="28"/>
        <end position="50"/>
    </location>
</feature>
<keyword evidence="1" id="KW-0472">Membrane</keyword>
<protein>
    <recommendedName>
        <fullName evidence="4">Bacteriocin class II with double-glycine leader peptide</fullName>
    </recommendedName>
</protein>
<keyword evidence="1" id="KW-0812">Transmembrane</keyword>
<dbReference type="InterPro" id="IPR019493">
    <property type="entry name" value="Bacteriocin_IIb_lactacin-rel"/>
</dbReference>
<dbReference type="STRING" id="573061.Clocel_0811"/>
<dbReference type="HOGENOM" id="CLU_2506838_0_0_9"/>
<gene>
    <name evidence="2" type="ordered locus">Clocel_0811</name>
</gene>
<evidence type="ECO:0000313" key="3">
    <source>
        <dbReference type="Proteomes" id="UP000002730"/>
    </source>
</evidence>
<sequence length="85" mass="8574">MNLLVNENFTDLRIDEIEFINGGMSDWDWVWCGVVTAGCTVIGAAIGTAVCPGIGTIGGANAGSVLGGIFCGALGAGVYIAIDHA</sequence>
<dbReference type="EMBL" id="CP002160">
    <property type="protein sequence ID" value="ADL50581.1"/>
    <property type="molecule type" value="Genomic_DNA"/>
</dbReference>
<feature type="transmembrane region" description="Helical" evidence="1">
    <location>
        <begin position="62"/>
        <end position="82"/>
    </location>
</feature>
<organism evidence="2 3">
    <name type="scientific">Clostridium cellulovorans (strain ATCC 35296 / DSM 3052 / OCM 3 / 743B)</name>
    <dbReference type="NCBI Taxonomy" id="573061"/>
    <lineage>
        <taxon>Bacteria</taxon>
        <taxon>Bacillati</taxon>
        <taxon>Bacillota</taxon>
        <taxon>Clostridia</taxon>
        <taxon>Eubacteriales</taxon>
        <taxon>Clostridiaceae</taxon>
        <taxon>Clostridium</taxon>
    </lineage>
</organism>
<name>D9SSI4_CLOC7</name>
<dbReference type="Pfam" id="PF10439">
    <property type="entry name" value="Bacteriocin_IIc"/>
    <property type="match status" value="1"/>
</dbReference>
<dbReference type="KEGG" id="ccb:Clocel_0811"/>
<evidence type="ECO:0000256" key="1">
    <source>
        <dbReference type="SAM" id="Phobius"/>
    </source>
</evidence>
<reference evidence="2 3" key="1">
    <citation type="submission" date="2010-08" db="EMBL/GenBank/DDBJ databases">
        <title>Complete sequence of Clostridium cellulovorans 743B.</title>
        <authorList>
            <consortium name="US DOE Joint Genome Institute"/>
            <person name="Lucas S."/>
            <person name="Copeland A."/>
            <person name="Lapidus A."/>
            <person name="Cheng J.-F."/>
            <person name="Bruce D."/>
            <person name="Goodwin L."/>
            <person name="Pitluck S."/>
            <person name="Chertkov O."/>
            <person name="Detter J.C."/>
            <person name="Han C."/>
            <person name="Tapia R."/>
            <person name="Land M."/>
            <person name="Hauser L."/>
            <person name="Chang Y.-J."/>
            <person name="Jeffries C."/>
            <person name="Kyrpides N."/>
            <person name="Ivanova N."/>
            <person name="Mikhailova N."/>
            <person name="Hemme C.L."/>
            <person name="Woyke T."/>
        </authorList>
    </citation>
    <scope>NUCLEOTIDE SEQUENCE [LARGE SCALE GENOMIC DNA]</scope>
    <source>
        <strain evidence="3">ATCC 35296 / DSM 3052 / OCM 3 / 743B</strain>
    </source>
</reference>
<accession>D9SSI4</accession>
<keyword evidence="3" id="KW-1185">Reference proteome</keyword>
<evidence type="ECO:0008006" key="4">
    <source>
        <dbReference type="Google" id="ProtNLM"/>
    </source>
</evidence>
<dbReference type="AlphaFoldDB" id="D9SSI4"/>
<keyword evidence="1" id="KW-1133">Transmembrane helix</keyword>
<evidence type="ECO:0000313" key="2">
    <source>
        <dbReference type="EMBL" id="ADL50581.1"/>
    </source>
</evidence>